<sequence>MSEELIQTLRRYAKGRANDVERGLESPELSALLVEKYAVGMVDAVRALSLDIDINALTKEADLLCKWIDPQSVENRALRYSRVAKLDLSTER</sequence>
<accession>A0ABM7DXQ8</accession>
<reference evidence="1 2" key="1">
    <citation type="submission" date="2017-03" db="EMBL/GenBank/DDBJ databases">
        <title>Full genome sequence of a non-lethal Shewanella isolate that potentiates virulence of Vibio parahaemolyticus causing acute hepatopancreatic necrosis disease (AHPND) in shrimp.</title>
        <authorList>
            <person name="Prachumwat A."/>
            <person name="Sritunyalucksana K."/>
        </authorList>
    </citation>
    <scope>NUCLEOTIDE SEQUENCE [LARGE SCALE GENOMIC DNA]</scope>
    <source>
        <strain evidence="1 2">TH2012</strain>
        <plasmid evidence="2">psth1</plasmid>
    </source>
</reference>
<dbReference type="Proteomes" id="UP000278437">
    <property type="component" value="Plasmid pSTH1"/>
</dbReference>
<keyword evidence="1" id="KW-0614">Plasmid</keyword>
<proteinExistence type="predicted"/>
<organism evidence="1 2">
    <name type="scientific">Shewanella khirikhana</name>
    <dbReference type="NCBI Taxonomy" id="1965282"/>
    <lineage>
        <taxon>Bacteria</taxon>
        <taxon>Pseudomonadati</taxon>
        <taxon>Pseudomonadota</taxon>
        <taxon>Gammaproteobacteria</taxon>
        <taxon>Alteromonadales</taxon>
        <taxon>Shewanellaceae</taxon>
        <taxon>Shewanella</taxon>
    </lineage>
</organism>
<protein>
    <submittedName>
        <fullName evidence="1">Uncharacterized protein</fullName>
    </submittedName>
</protein>
<geneLocation type="plasmid" evidence="2">
    <name>psth1</name>
</geneLocation>
<dbReference type="GeneID" id="39490286"/>
<evidence type="ECO:0000313" key="2">
    <source>
        <dbReference type="Proteomes" id="UP000278437"/>
    </source>
</evidence>
<gene>
    <name evidence="1" type="ORF">STH12_04278</name>
</gene>
<keyword evidence="2" id="KW-1185">Reference proteome</keyword>
<name>A0ABM7DXQ8_9GAMM</name>
<evidence type="ECO:0000313" key="1">
    <source>
        <dbReference type="EMBL" id="AZQ13304.1"/>
    </source>
</evidence>
<dbReference type="EMBL" id="CP020374">
    <property type="protein sequence ID" value="AZQ13304.1"/>
    <property type="molecule type" value="Genomic_DNA"/>
</dbReference>
<dbReference type="RefSeq" id="WP_126169646.1">
    <property type="nucleotide sequence ID" value="NZ_CP020374.1"/>
</dbReference>